<reference evidence="6 7" key="1">
    <citation type="journal article" date="2016" name="Mol. Biol. Evol.">
        <title>Genome-Wide Survey of Gut Fungi (Harpellales) Reveals the First Horizontally Transferred Ubiquitin Gene from a Mosquito Host.</title>
        <authorList>
            <person name="Wang Y."/>
            <person name="White M.M."/>
            <person name="Kvist S."/>
            <person name="Moncalvo J.M."/>
        </authorList>
    </citation>
    <scope>NUCLEOTIDE SEQUENCE [LARGE SCALE GENOMIC DNA]</scope>
    <source>
        <strain evidence="6 7">ALG-7-W6</strain>
    </source>
</reference>
<comment type="caution">
    <text evidence="6">The sequence shown here is derived from an EMBL/GenBank/DDBJ whole genome shotgun (WGS) entry which is preliminary data.</text>
</comment>
<dbReference type="InterPro" id="IPR038765">
    <property type="entry name" value="Papain-like_cys_pep_sf"/>
</dbReference>
<evidence type="ECO:0000313" key="7">
    <source>
        <dbReference type="Proteomes" id="UP000187455"/>
    </source>
</evidence>
<evidence type="ECO:0000256" key="2">
    <source>
        <dbReference type="ARBA" id="ARBA00022670"/>
    </source>
</evidence>
<dbReference type="InterPro" id="IPR003653">
    <property type="entry name" value="Peptidase_C48_C"/>
</dbReference>
<dbReference type="GO" id="GO:0016926">
    <property type="term" value="P:protein desumoylation"/>
    <property type="evidence" value="ECO:0007669"/>
    <property type="project" value="TreeGrafter"/>
</dbReference>
<dbReference type="GO" id="GO:0006508">
    <property type="term" value="P:proteolysis"/>
    <property type="evidence" value="ECO:0007669"/>
    <property type="project" value="UniProtKB-KW"/>
</dbReference>
<keyword evidence="3" id="KW-0378">Hydrolase</keyword>
<sequence>MVIIPLHLGNHWCCAVVDILKREIRYYDSLFGDNYGILNTILDYLSQEHSNKKNSSLDTSNWNLIIPKKGN</sequence>
<dbReference type="GO" id="GO:0005634">
    <property type="term" value="C:nucleus"/>
    <property type="evidence" value="ECO:0007669"/>
    <property type="project" value="TreeGrafter"/>
</dbReference>
<dbReference type="SUPFAM" id="SSF54001">
    <property type="entry name" value="Cysteine proteinases"/>
    <property type="match status" value="1"/>
</dbReference>
<dbReference type="STRING" id="133383.A0A1R0GPG4"/>
<evidence type="ECO:0000256" key="1">
    <source>
        <dbReference type="ARBA" id="ARBA00005234"/>
    </source>
</evidence>
<dbReference type="PROSITE" id="PS50600">
    <property type="entry name" value="ULP_PROTEASE"/>
    <property type="match status" value="1"/>
</dbReference>
<comment type="similarity">
    <text evidence="1">Belongs to the peptidase C48 family.</text>
</comment>
<proteinExistence type="inferred from homology"/>
<gene>
    <name evidence="6" type="ORF">AYI68_g7160</name>
</gene>
<dbReference type="EMBL" id="LSSL01005530">
    <property type="protein sequence ID" value="OLY78783.1"/>
    <property type="molecule type" value="Genomic_DNA"/>
</dbReference>
<protein>
    <submittedName>
        <fullName evidence="6">Sentrin-specific protease 1</fullName>
    </submittedName>
</protein>
<dbReference type="PANTHER" id="PTHR12606">
    <property type="entry name" value="SENTRIN/SUMO-SPECIFIC PROTEASE"/>
    <property type="match status" value="1"/>
</dbReference>
<keyword evidence="2 6" id="KW-0645">Protease</keyword>
<feature type="domain" description="Ubiquitin-like protease family profile" evidence="5">
    <location>
        <begin position="1"/>
        <end position="71"/>
    </location>
</feature>
<evidence type="ECO:0000259" key="5">
    <source>
        <dbReference type="PROSITE" id="PS50600"/>
    </source>
</evidence>
<keyword evidence="7" id="KW-1185">Reference proteome</keyword>
<accession>A0A1R0GPG4</accession>
<dbReference type="Gene3D" id="3.40.395.10">
    <property type="entry name" value="Adenoviral Proteinase, Chain A"/>
    <property type="match status" value="1"/>
</dbReference>
<organism evidence="6 7">
    <name type="scientific">Smittium mucronatum</name>
    <dbReference type="NCBI Taxonomy" id="133383"/>
    <lineage>
        <taxon>Eukaryota</taxon>
        <taxon>Fungi</taxon>
        <taxon>Fungi incertae sedis</taxon>
        <taxon>Zoopagomycota</taxon>
        <taxon>Kickxellomycotina</taxon>
        <taxon>Harpellomycetes</taxon>
        <taxon>Harpellales</taxon>
        <taxon>Legeriomycetaceae</taxon>
        <taxon>Smittium</taxon>
    </lineage>
</organism>
<dbReference type="OrthoDB" id="1939479at2759"/>
<dbReference type="GO" id="GO:0016929">
    <property type="term" value="F:deSUMOylase activity"/>
    <property type="evidence" value="ECO:0007669"/>
    <property type="project" value="TreeGrafter"/>
</dbReference>
<name>A0A1R0GPG4_9FUNG</name>
<evidence type="ECO:0000313" key="6">
    <source>
        <dbReference type="EMBL" id="OLY78783.1"/>
    </source>
</evidence>
<dbReference type="AlphaFoldDB" id="A0A1R0GPG4"/>
<dbReference type="Proteomes" id="UP000187455">
    <property type="component" value="Unassembled WGS sequence"/>
</dbReference>
<evidence type="ECO:0000256" key="4">
    <source>
        <dbReference type="ARBA" id="ARBA00022807"/>
    </source>
</evidence>
<keyword evidence="4" id="KW-0788">Thiol protease</keyword>
<dbReference type="Pfam" id="PF02902">
    <property type="entry name" value="Peptidase_C48"/>
    <property type="match status" value="1"/>
</dbReference>
<dbReference type="PANTHER" id="PTHR12606:SF1">
    <property type="entry name" value="UBIQUITIN-LIKE-SPECIFIC PROTEASE 1A"/>
    <property type="match status" value="1"/>
</dbReference>
<evidence type="ECO:0000256" key="3">
    <source>
        <dbReference type="ARBA" id="ARBA00022801"/>
    </source>
</evidence>